<keyword evidence="2" id="KW-1185">Reference proteome</keyword>
<dbReference type="RefSeq" id="WP_018582629.1">
    <property type="nucleotide sequence ID" value="NZ_LDYD01000019.1"/>
</dbReference>
<dbReference type="AlphaFoldDB" id="A0A376CLE8"/>
<accession>A0A376CLE8</accession>
<proteinExistence type="predicted"/>
<gene>
    <name evidence="1" type="ORF">NCTC11862_00934</name>
</gene>
<reference evidence="1 2" key="1">
    <citation type="submission" date="2018-06" db="EMBL/GenBank/DDBJ databases">
        <authorList>
            <consortium name="Pathogen Informatics"/>
            <person name="Doyle S."/>
        </authorList>
    </citation>
    <scope>NUCLEOTIDE SEQUENCE [LARGE SCALE GENOMIC DNA]</scope>
    <source>
        <strain evidence="1 2">NCTC11862</strain>
    </source>
</reference>
<dbReference type="Proteomes" id="UP000254467">
    <property type="component" value="Unassembled WGS sequence"/>
</dbReference>
<organism evidence="1 2">
    <name type="scientific">Corynebacterium pilosum</name>
    <dbReference type="NCBI Taxonomy" id="35756"/>
    <lineage>
        <taxon>Bacteria</taxon>
        <taxon>Bacillati</taxon>
        <taxon>Actinomycetota</taxon>
        <taxon>Actinomycetes</taxon>
        <taxon>Mycobacteriales</taxon>
        <taxon>Corynebacteriaceae</taxon>
        <taxon>Corynebacterium</taxon>
    </lineage>
</organism>
<evidence type="ECO:0000313" key="1">
    <source>
        <dbReference type="EMBL" id="STC69153.1"/>
    </source>
</evidence>
<dbReference type="EMBL" id="UFXQ01000001">
    <property type="protein sequence ID" value="STC69153.1"/>
    <property type="molecule type" value="Genomic_DNA"/>
</dbReference>
<evidence type="ECO:0000313" key="2">
    <source>
        <dbReference type="Proteomes" id="UP000254467"/>
    </source>
</evidence>
<dbReference type="OrthoDB" id="4424276at2"/>
<protein>
    <submittedName>
        <fullName evidence="1">Uncharacterized protein</fullName>
    </submittedName>
</protein>
<name>A0A376CLE8_9CORY</name>
<sequence length="376" mass="42203">MANTTTKETTALATLYELAGMLTERIDEGISAYQDLAPMTEKDTALFLVALTMHHHQVETEVRDLVQDAFGITPNFPEIEAAFEDVTNNIRTHRANFTPLDMDDQDKAWVRGILLSSPVITSLIYGGHVKVPITNLHNTDPSPQGALVRYTQQLVDACQFNERDLKLIDYEMWEMGAYASERFDSLLRMIDRHDPHLPLHPFAQPDPRLQRWIDNNAPELHMFNPQMQQTMLIAVLGRGMLAAVDPNCGGVNITEYARACLKDSAHYATAIVDMLPVTMHDDEAPIAYMDNAIAYLGSHEAARAMGIDKDAVMTELHELCHVPATASAATLPRDNWAARVILGVQRADIWELDDEPLSPMGRMILRKSLARETRQY</sequence>